<gene>
    <name evidence="2" type="ORF">HO133_008743</name>
</gene>
<evidence type="ECO:0000313" key="3">
    <source>
        <dbReference type="Proteomes" id="UP000593566"/>
    </source>
</evidence>
<sequence>MLAENLHPLLLQLQFPGARTGSAGKQENPAPNSSAQQKQSPKLSPSPNKALKLSLGAGMDPAGLPENPVPSKSVHLTT</sequence>
<feature type="region of interest" description="Disordered" evidence="1">
    <location>
        <begin position="17"/>
        <end position="78"/>
    </location>
</feature>
<protein>
    <submittedName>
        <fullName evidence="2">Uncharacterized protein</fullName>
    </submittedName>
</protein>
<dbReference type="AlphaFoldDB" id="A0A8H6FGD6"/>
<name>A0A8H6FGD6_9LECA</name>
<feature type="compositionally biased region" description="Polar residues" evidence="1">
    <location>
        <begin position="23"/>
        <end position="47"/>
    </location>
</feature>
<comment type="caution">
    <text evidence="2">The sequence shown here is derived from an EMBL/GenBank/DDBJ whole genome shotgun (WGS) entry which is preliminary data.</text>
</comment>
<organism evidence="2 3">
    <name type="scientific">Letharia lupina</name>
    <dbReference type="NCBI Taxonomy" id="560253"/>
    <lineage>
        <taxon>Eukaryota</taxon>
        <taxon>Fungi</taxon>
        <taxon>Dikarya</taxon>
        <taxon>Ascomycota</taxon>
        <taxon>Pezizomycotina</taxon>
        <taxon>Lecanoromycetes</taxon>
        <taxon>OSLEUM clade</taxon>
        <taxon>Lecanoromycetidae</taxon>
        <taxon>Lecanorales</taxon>
        <taxon>Lecanorineae</taxon>
        <taxon>Parmeliaceae</taxon>
        <taxon>Letharia</taxon>
    </lineage>
</organism>
<keyword evidence="3" id="KW-1185">Reference proteome</keyword>
<dbReference type="RefSeq" id="XP_037155608.1">
    <property type="nucleotide sequence ID" value="XM_037299607.1"/>
</dbReference>
<proteinExistence type="predicted"/>
<evidence type="ECO:0000256" key="1">
    <source>
        <dbReference type="SAM" id="MobiDB-lite"/>
    </source>
</evidence>
<dbReference type="Proteomes" id="UP000593566">
    <property type="component" value="Unassembled WGS sequence"/>
</dbReference>
<dbReference type="GeneID" id="59337138"/>
<dbReference type="EMBL" id="JACCJB010000005">
    <property type="protein sequence ID" value="KAF6227300.1"/>
    <property type="molecule type" value="Genomic_DNA"/>
</dbReference>
<evidence type="ECO:0000313" key="2">
    <source>
        <dbReference type="EMBL" id="KAF6227300.1"/>
    </source>
</evidence>
<reference evidence="2 3" key="1">
    <citation type="journal article" date="2020" name="Genomics">
        <title>Complete, high-quality genomes from long-read metagenomic sequencing of two wolf lichen thalli reveals enigmatic genome architecture.</title>
        <authorList>
            <person name="McKenzie S.K."/>
            <person name="Walston R.F."/>
            <person name="Allen J.L."/>
        </authorList>
    </citation>
    <scope>NUCLEOTIDE SEQUENCE [LARGE SCALE GENOMIC DNA]</scope>
    <source>
        <strain evidence="2">WasteWater1</strain>
    </source>
</reference>
<accession>A0A8H6FGD6</accession>